<comment type="caution">
    <text evidence="1">The sequence shown here is derived from an EMBL/GenBank/DDBJ whole genome shotgun (WGS) entry which is preliminary data.</text>
</comment>
<keyword evidence="2" id="KW-1185">Reference proteome</keyword>
<dbReference type="EMBL" id="JALIDZ010000007">
    <property type="protein sequence ID" value="MCT8973370.1"/>
    <property type="molecule type" value="Genomic_DNA"/>
</dbReference>
<evidence type="ECO:0000313" key="1">
    <source>
        <dbReference type="EMBL" id="MCT8973370.1"/>
    </source>
</evidence>
<dbReference type="RefSeq" id="WP_261616942.1">
    <property type="nucleotide sequence ID" value="NZ_JALIDZ010000007.1"/>
</dbReference>
<proteinExistence type="predicted"/>
<protein>
    <submittedName>
        <fullName evidence="1">Uncharacterized protein</fullName>
    </submittedName>
</protein>
<sequence>MWAGIAIALATAETWTALEAIQTAISSRYVSTRAMLNSMHQHLVVRKRIAAAANTSSRAGRIPAGIGGNFRRFGGG</sequence>
<organism evidence="1 2">
    <name type="scientific">Microbaculum marinisediminis</name>
    <dbReference type="NCBI Taxonomy" id="2931392"/>
    <lineage>
        <taxon>Bacteria</taxon>
        <taxon>Pseudomonadati</taxon>
        <taxon>Pseudomonadota</taxon>
        <taxon>Alphaproteobacteria</taxon>
        <taxon>Hyphomicrobiales</taxon>
        <taxon>Tepidamorphaceae</taxon>
        <taxon>Microbaculum</taxon>
    </lineage>
</organism>
<gene>
    <name evidence="1" type="ORF">MUB46_16025</name>
</gene>
<reference evidence="1 2" key="1">
    <citation type="submission" date="2022-04" db="EMBL/GenBank/DDBJ databases">
        <authorList>
            <person name="Ye Y.-Q."/>
            <person name="Du Z.-J."/>
        </authorList>
    </citation>
    <scope>NUCLEOTIDE SEQUENCE [LARGE SCALE GENOMIC DNA]</scope>
    <source>
        <strain evidence="1 2">A6E488</strain>
    </source>
</reference>
<dbReference type="AlphaFoldDB" id="A0AAW5R4A7"/>
<dbReference type="Proteomes" id="UP001320898">
    <property type="component" value="Unassembled WGS sequence"/>
</dbReference>
<name>A0AAW5R4A7_9HYPH</name>
<accession>A0AAW5R4A7</accession>
<evidence type="ECO:0000313" key="2">
    <source>
        <dbReference type="Proteomes" id="UP001320898"/>
    </source>
</evidence>